<sequence length="263" mass="28784">MIFDHKAAFLGAVVLLITTASSAFIPTRPDAAPQTGPTPHVTYIWQSSESTTDAEVHDTDDAWIKVDLEIPITIFGKTSNVAWFSMNGIISIDDPKDIRTVPERSLPVDPAACASTPEKGCIPATAIVPLWRDFSMKAKSPGLGVFMVYTYHPPLYGPHYHIVWGLCDKAVSMDPTSNFPSGCGKAYRYFRLTFYSDNPGYFMLEYPMSQDSENVGGFIGVQSMQPGNPQSMTVNFSDVCKPGKPCGKVFFDTKTSNTTITPS</sequence>
<feature type="chain" id="PRO_5043889022" evidence="1">
    <location>
        <begin position="24"/>
        <end position="263"/>
    </location>
</feature>
<keyword evidence="1" id="KW-0732">Signal</keyword>
<proteinExistence type="predicted"/>
<organism evidence="2 3">
    <name type="scientific">Orbilia brochopaga</name>
    <dbReference type="NCBI Taxonomy" id="3140254"/>
    <lineage>
        <taxon>Eukaryota</taxon>
        <taxon>Fungi</taxon>
        <taxon>Dikarya</taxon>
        <taxon>Ascomycota</taxon>
        <taxon>Pezizomycotina</taxon>
        <taxon>Orbiliomycetes</taxon>
        <taxon>Orbiliales</taxon>
        <taxon>Orbiliaceae</taxon>
        <taxon>Orbilia</taxon>
    </lineage>
</organism>
<dbReference type="Proteomes" id="UP001375240">
    <property type="component" value="Unassembled WGS sequence"/>
</dbReference>
<accession>A0AAV9V6K5</accession>
<keyword evidence="3" id="KW-1185">Reference proteome</keyword>
<reference evidence="2 3" key="1">
    <citation type="submission" date="2019-10" db="EMBL/GenBank/DDBJ databases">
        <authorList>
            <person name="Palmer J.M."/>
        </authorList>
    </citation>
    <scope>NUCLEOTIDE SEQUENCE [LARGE SCALE GENOMIC DNA]</scope>
    <source>
        <strain evidence="2 3">TWF696</strain>
    </source>
</reference>
<evidence type="ECO:0000313" key="3">
    <source>
        <dbReference type="Proteomes" id="UP001375240"/>
    </source>
</evidence>
<comment type="caution">
    <text evidence="2">The sequence shown here is derived from an EMBL/GenBank/DDBJ whole genome shotgun (WGS) entry which is preliminary data.</text>
</comment>
<name>A0AAV9V6K5_9PEZI</name>
<evidence type="ECO:0000313" key="2">
    <source>
        <dbReference type="EMBL" id="KAK6355054.1"/>
    </source>
</evidence>
<gene>
    <name evidence="2" type="ORF">TWF696_004180</name>
</gene>
<evidence type="ECO:0000256" key="1">
    <source>
        <dbReference type="SAM" id="SignalP"/>
    </source>
</evidence>
<feature type="signal peptide" evidence="1">
    <location>
        <begin position="1"/>
        <end position="23"/>
    </location>
</feature>
<protein>
    <submittedName>
        <fullName evidence="2">Uncharacterized protein</fullName>
    </submittedName>
</protein>
<dbReference type="EMBL" id="JAVHNQ010000002">
    <property type="protein sequence ID" value="KAK6355054.1"/>
    <property type="molecule type" value="Genomic_DNA"/>
</dbReference>
<dbReference type="AlphaFoldDB" id="A0AAV9V6K5"/>